<comment type="caution">
    <text evidence="2">The sequence shown here is derived from an EMBL/GenBank/DDBJ whole genome shotgun (WGS) entry which is preliminary data.</text>
</comment>
<keyword evidence="2" id="KW-0418">Kinase</keyword>
<dbReference type="NCBIfam" id="TIGR03071">
    <property type="entry name" value="couple_hipA"/>
    <property type="match status" value="1"/>
</dbReference>
<dbReference type="EMBL" id="SNYS01000009">
    <property type="protein sequence ID" value="TDQ68236.1"/>
    <property type="molecule type" value="Genomic_DNA"/>
</dbReference>
<name>A0A484F5E2_9EURY</name>
<keyword evidence="3" id="KW-1185">Reference proteome</keyword>
<dbReference type="Pfam" id="PF13657">
    <property type="entry name" value="Couple_hipA"/>
    <property type="match status" value="1"/>
</dbReference>
<protein>
    <submittedName>
        <fullName evidence="2">Serine/threonine-protein kinase HipA</fullName>
    </submittedName>
</protein>
<dbReference type="Proteomes" id="UP000294855">
    <property type="component" value="Unassembled WGS sequence"/>
</dbReference>
<dbReference type="AlphaFoldDB" id="A0A484F5E2"/>
<dbReference type="GO" id="GO:0016301">
    <property type="term" value="F:kinase activity"/>
    <property type="evidence" value="ECO:0007669"/>
    <property type="project" value="UniProtKB-KW"/>
</dbReference>
<gene>
    <name evidence="2" type="ORF">C7391_1174</name>
</gene>
<proteinExistence type="predicted"/>
<evidence type="ECO:0000313" key="2">
    <source>
        <dbReference type="EMBL" id="TDQ68236.1"/>
    </source>
</evidence>
<evidence type="ECO:0000313" key="3">
    <source>
        <dbReference type="Proteomes" id="UP000294855"/>
    </source>
</evidence>
<evidence type="ECO:0000259" key="1">
    <source>
        <dbReference type="Pfam" id="PF13657"/>
    </source>
</evidence>
<dbReference type="RefSeq" id="WP_133517630.1">
    <property type="nucleotide sequence ID" value="NZ_JAHDUW010000004.1"/>
</dbReference>
<feature type="domain" description="HipA N-terminal subdomain 1" evidence="1">
    <location>
        <begin position="5"/>
        <end position="101"/>
    </location>
</feature>
<dbReference type="InterPro" id="IPR017508">
    <property type="entry name" value="HipA_N1"/>
</dbReference>
<organism evidence="2 3">
    <name type="scientific">Methanimicrococcus blatticola</name>
    <dbReference type="NCBI Taxonomy" id="91560"/>
    <lineage>
        <taxon>Archaea</taxon>
        <taxon>Methanobacteriati</taxon>
        <taxon>Methanobacteriota</taxon>
        <taxon>Stenosarchaea group</taxon>
        <taxon>Methanomicrobia</taxon>
        <taxon>Methanosarcinales</taxon>
        <taxon>Methanosarcinaceae</taxon>
        <taxon>Methanimicrococcus</taxon>
    </lineage>
</organism>
<keyword evidence="2" id="KW-0808">Transferase</keyword>
<sequence>MKQAEIFTSDLSAGILTENEDGFFFRYHEEYLQNEKAEPISLTLPLQEMPFKSDRLFPFFDGLIPEGWLLDIAETNWKISSRDRMSLLLACCRNCIGTVSVIPIENDNEEE</sequence>
<reference evidence="2 3" key="1">
    <citation type="submission" date="2019-03" db="EMBL/GenBank/DDBJ databases">
        <title>Genomic Encyclopedia of Type Strains, Phase IV (KMG-IV): sequencing the most valuable type-strain genomes for metagenomic binning, comparative biology and taxonomic classification.</title>
        <authorList>
            <person name="Goeker M."/>
        </authorList>
    </citation>
    <scope>NUCLEOTIDE SEQUENCE [LARGE SCALE GENOMIC DNA]</scope>
    <source>
        <strain evidence="2 3">DSM 13328</strain>
    </source>
</reference>
<accession>A0A484F5E2</accession>